<evidence type="ECO:0008006" key="4">
    <source>
        <dbReference type="Google" id="ProtNLM"/>
    </source>
</evidence>
<keyword evidence="1" id="KW-0472">Membrane</keyword>
<name>A0ABW3MQ58_9MICO</name>
<keyword evidence="1" id="KW-1133">Transmembrane helix</keyword>
<proteinExistence type="predicted"/>
<feature type="transmembrane region" description="Helical" evidence="1">
    <location>
        <begin position="321"/>
        <end position="340"/>
    </location>
</feature>
<dbReference type="RefSeq" id="WP_386049867.1">
    <property type="nucleotide sequence ID" value="NZ_JBHTKH010000001.1"/>
</dbReference>
<evidence type="ECO:0000256" key="1">
    <source>
        <dbReference type="SAM" id="Phobius"/>
    </source>
</evidence>
<feature type="transmembrane region" description="Helical" evidence="1">
    <location>
        <begin position="47"/>
        <end position="69"/>
    </location>
</feature>
<gene>
    <name evidence="2" type="ORF">ACFQ2V_00035</name>
</gene>
<evidence type="ECO:0000313" key="3">
    <source>
        <dbReference type="Proteomes" id="UP001597046"/>
    </source>
</evidence>
<accession>A0ABW3MQ58</accession>
<evidence type="ECO:0000313" key="2">
    <source>
        <dbReference type="EMBL" id="MFD1052676.1"/>
    </source>
</evidence>
<protein>
    <recommendedName>
        <fullName evidence="4">DUF998 domain-containing protein</fullName>
    </recommendedName>
</protein>
<sequence>MATRSVQPIHHFRAHTKSAVRRSTPVAEPTTELASASLPAPASLPGVPWATVISLAAVLAFADGFWVISLRGAVGAIERTGEPFATWLRESSVTTPLYVVGVLSALTVAKRRFGPVLRGARAVISSAWLVALGASLVGAAHLVVSAAVDFRLQSGLVEHMGSMSTTCGVDCVARLESDSFWLQARATGYGAAIVLLTNVLVVGWVVAMRGGRLRVTSPRKAHASVLDDRVLGLVGALVGAAAIHVVVVPEHLDEWAAAGLFFVVLAATQLLVGVGVLVRPGRLVWAASVVVAAGPIALWALSRTVGLPFGPEPGVPEALGMGDLACAVLEAAAVGFALSLRSGENADDTDAGARRAPNPHRTGLVVAAVVAVTLVGLAANDMVLIGGDAHGSSTTQAAAPGRV</sequence>
<feature type="transmembrane region" description="Helical" evidence="1">
    <location>
        <begin position="255"/>
        <end position="278"/>
    </location>
</feature>
<feature type="transmembrane region" description="Helical" evidence="1">
    <location>
        <begin position="283"/>
        <end position="301"/>
    </location>
</feature>
<dbReference type="EMBL" id="JBHTKH010000001">
    <property type="protein sequence ID" value="MFD1052676.1"/>
    <property type="molecule type" value="Genomic_DNA"/>
</dbReference>
<organism evidence="2 3">
    <name type="scientific">Terrabacter terrigena</name>
    <dbReference type="NCBI Taxonomy" id="574718"/>
    <lineage>
        <taxon>Bacteria</taxon>
        <taxon>Bacillati</taxon>
        <taxon>Actinomycetota</taxon>
        <taxon>Actinomycetes</taxon>
        <taxon>Micrococcales</taxon>
        <taxon>Intrasporangiaceae</taxon>
        <taxon>Terrabacter</taxon>
    </lineage>
</organism>
<dbReference type="Proteomes" id="UP001597046">
    <property type="component" value="Unassembled WGS sequence"/>
</dbReference>
<feature type="transmembrane region" description="Helical" evidence="1">
    <location>
        <begin position="120"/>
        <end position="144"/>
    </location>
</feature>
<reference evidence="3" key="1">
    <citation type="journal article" date="2019" name="Int. J. Syst. Evol. Microbiol.">
        <title>The Global Catalogue of Microorganisms (GCM) 10K type strain sequencing project: providing services to taxonomists for standard genome sequencing and annotation.</title>
        <authorList>
            <consortium name="The Broad Institute Genomics Platform"/>
            <consortium name="The Broad Institute Genome Sequencing Center for Infectious Disease"/>
            <person name="Wu L."/>
            <person name="Ma J."/>
        </authorList>
    </citation>
    <scope>NUCLEOTIDE SEQUENCE [LARGE SCALE GENOMIC DNA]</scope>
    <source>
        <strain evidence="3">CCUG 57508</strain>
    </source>
</reference>
<feature type="transmembrane region" description="Helical" evidence="1">
    <location>
        <begin position="189"/>
        <end position="209"/>
    </location>
</feature>
<feature type="transmembrane region" description="Helical" evidence="1">
    <location>
        <begin position="230"/>
        <end position="249"/>
    </location>
</feature>
<feature type="transmembrane region" description="Helical" evidence="1">
    <location>
        <begin position="361"/>
        <end position="379"/>
    </location>
</feature>
<keyword evidence="3" id="KW-1185">Reference proteome</keyword>
<keyword evidence="1" id="KW-0812">Transmembrane</keyword>
<comment type="caution">
    <text evidence="2">The sequence shown here is derived from an EMBL/GenBank/DDBJ whole genome shotgun (WGS) entry which is preliminary data.</text>
</comment>